<keyword evidence="3" id="KW-0969">Cilium</keyword>
<proteinExistence type="inferred from homology"/>
<feature type="domain" description="Trichohyalin-plectin-homology" evidence="8">
    <location>
        <begin position="157"/>
        <end position="479"/>
    </location>
</feature>
<evidence type="ECO:0000256" key="1">
    <source>
        <dbReference type="ARBA" id="ARBA00004138"/>
    </source>
</evidence>
<dbReference type="FunCoup" id="F2USW8">
    <property type="interactions" value="2"/>
</dbReference>
<sequence length="488" mass="58578">MAGRYVRGPGVGSVARVVSNTRRKGKGPEARSGIDRRRALEARVQAAEQDITAHKETLYKERWVERTTRKAKAKAAEMRMQEILDEEQQELERRRAKLRQMLADEERHLLAEAAAQVETPLEKQARMRERVRELREERESDRQREAKERKRQQFLMNSEPVRQLKRKQELEKLVQHRDVQLKEKEIVKQHEKEVDEFFSRMWLEDKASKDRRYAEEQQQRAQRARQQQMVLNEQMQAVEQARQQQLLLVEEERKLRLQAQEQAAIEAKRQQEEERRGRQRMMAELDRFNKQTIELRAQEAQRELEQDLQYLQENIDAVKGEAEAERERKAQVMQEVKMYNDYIQQMKAFEKQRERQAMQALLDKLERERQARQQLLDEVMQTRRQQIDAKLQAVELEKMEAAQEYHNLVRAIKEQEAAEEERKKSERIRAREAAKALQEQAQDNARRRREEEQRQADEARRLREMDRQYEETLTRELQSLAVTGTSAH</sequence>
<evidence type="ECO:0000313" key="9">
    <source>
        <dbReference type="EMBL" id="EGD81227.1"/>
    </source>
</evidence>
<evidence type="ECO:0000259" key="8">
    <source>
        <dbReference type="Pfam" id="PF13868"/>
    </source>
</evidence>
<dbReference type="EMBL" id="GL832996">
    <property type="protein sequence ID" value="EGD81227.1"/>
    <property type="molecule type" value="Genomic_DNA"/>
</dbReference>
<dbReference type="Proteomes" id="UP000007799">
    <property type="component" value="Unassembled WGS sequence"/>
</dbReference>
<evidence type="ECO:0000256" key="7">
    <source>
        <dbReference type="SAM" id="MobiDB-lite"/>
    </source>
</evidence>
<feature type="region of interest" description="Disordered" evidence="7">
    <location>
        <begin position="123"/>
        <end position="161"/>
    </location>
</feature>
<evidence type="ECO:0000313" key="10">
    <source>
        <dbReference type="Proteomes" id="UP000007799"/>
    </source>
</evidence>
<keyword evidence="4" id="KW-0966">Cell projection</keyword>
<dbReference type="AlphaFoldDB" id="F2USW8"/>
<evidence type="ECO:0000256" key="4">
    <source>
        <dbReference type="ARBA" id="ARBA00023273"/>
    </source>
</evidence>
<reference evidence="9" key="1">
    <citation type="submission" date="2009-08" db="EMBL/GenBank/DDBJ databases">
        <title>Annotation of Salpingoeca rosetta.</title>
        <authorList>
            <consortium name="The Broad Institute Genome Sequencing Platform"/>
            <person name="Russ C."/>
            <person name="Cuomo C."/>
            <person name="Burger G."/>
            <person name="Gray M.W."/>
            <person name="Holland P.W.H."/>
            <person name="King N."/>
            <person name="Lang F.B.F."/>
            <person name="Roger A.J."/>
            <person name="Ruiz-Trillo I."/>
            <person name="Young S.K."/>
            <person name="Zeng Q."/>
            <person name="Gargeya S."/>
            <person name="Alvarado L."/>
            <person name="Berlin A."/>
            <person name="Chapman S.B."/>
            <person name="Chen Z."/>
            <person name="Freedman E."/>
            <person name="Gellesch M."/>
            <person name="Goldberg J."/>
            <person name="Griggs A."/>
            <person name="Gujja S."/>
            <person name="Heilman E."/>
            <person name="Heiman D."/>
            <person name="Howarth C."/>
            <person name="Mehta T."/>
            <person name="Neiman D."/>
            <person name="Pearson M."/>
            <person name="Roberts A."/>
            <person name="Saif S."/>
            <person name="Shea T."/>
            <person name="Shenoy N."/>
            <person name="Sisk P."/>
            <person name="Stolte C."/>
            <person name="Sykes S."/>
            <person name="White J."/>
            <person name="Yandava C."/>
            <person name="Haas B."/>
            <person name="Nusbaum C."/>
            <person name="Birren B."/>
        </authorList>
    </citation>
    <scope>NUCLEOTIDE SEQUENCE [LARGE SCALE GENOMIC DNA]</scope>
    <source>
        <strain evidence="9">ATCC 50818</strain>
    </source>
</reference>
<feature type="compositionally biased region" description="Basic and acidic residues" evidence="7">
    <location>
        <begin position="123"/>
        <end position="148"/>
    </location>
</feature>
<dbReference type="GeneID" id="16068285"/>
<dbReference type="KEGG" id="sre:PTSG_11264"/>
<keyword evidence="2" id="KW-0175">Coiled coil</keyword>
<dbReference type="InParanoid" id="F2USW8"/>
<dbReference type="OMA" id="EENDRMY"/>
<feature type="compositionally biased region" description="Basic and acidic residues" evidence="7">
    <location>
        <begin position="444"/>
        <end position="467"/>
    </location>
</feature>
<accession>F2USW8</accession>
<dbReference type="PANTHER" id="PTHR31183:SF1">
    <property type="entry name" value="CILIA- AND FLAGELLA-ASSOCIATED PROTEIN 53"/>
    <property type="match status" value="1"/>
</dbReference>
<comment type="subcellular location">
    <subcellularLocation>
        <location evidence="1">Cell projection</location>
        <location evidence="1">Cilium</location>
    </subcellularLocation>
</comment>
<organism evidence="10">
    <name type="scientific">Salpingoeca rosetta (strain ATCC 50818 / BSB-021)</name>
    <dbReference type="NCBI Taxonomy" id="946362"/>
    <lineage>
        <taxon>Eukaryota</taxon>
        <taxon>Choanoflagellata</taxon>
        <taxon>Craspedida</taxon>
        <taxon>Salpingoecidae</taxon>
        <taxon>Salpingoeca</taxon>
    </lineage>
</organism>
<keyword evidence="10" id="KW-1185">Reference proteome</keyword>
<comment type="similarity">
    <text evidence="5">Belongs to the CFAP53 family.</text>
</comment>
<dbReference type="Pfam" id="PF13868">
    <property type="entry name" value="TPH"/>
    <property type="match status" value="1"/>
</dbReference>
<feature type="region of interest" description="Disordered" evidence="7">
    <location>
        <begin position="1"/>
        <end position="38"/>
    </location>
</feature>
<dbReference type="InterPro" id="IPR043597">
    <property type="entry name" value="TPH_dom"/>
</dbReference>
<evidence type="ECO:0000256" key="5">
    <source>
        <dbReference type="ARBA" id="ARBA00033747"/>
    </source>
</evidence>
<dbReference type="GO" id="GO:0005929">
    <property type="term" value="C:cilium"/>
    <property type="evidence" value="ECO:0007669"/>
    <property type="project" value="UniProtKB-SubCell"/>
</dbReference>
<gene>
    <name evidence="9" type="ORF">PTSG_11264</name>
</gene>
<dbReference type="OrthoDB" id="75950at2759"/>
<feature type="region of interest" description="Disordered" evidence="7">
    <location>
        <begin position="415"/>
        <end position="467"/>
    </location>
</feature>
<dbReference type="STRING" id="946362.F2USW8"/>
<feature type="compositionally biased region" description="Basic and acidic residues" evidence="7">
    <location>
        <begin position="415"/>
        <end position="434"/>
    </location>
</feature>
<dbReference type="RefSeq" id="XP_004987761.1">
    <property type="nucleotide sequence ID" value="XM_004987704.1"/>
</dbReference>
<name>F2USW8_SALR5</name>
<dbReference type="PANTHER" id="PTHR31183">
    <property type="entry name" value="TRICHOPLEIN KERATIN FILAMENT-BINDING PROTEIN FAMILY MEMBER"/>
    <property type="match status" value="1"/>
</dbReference>
<evidence type="ECO:0000256" key="2">
    <source>
        <dbReference type="ARBA" id="ARBA00023054"/>
    </source>
</evidence>
<feature type="compositionally biased region" description="Basic and acidic residues" evidence="7">
    <location>
        <begin position="26"/>
        <end position="38"/>
    </location>
</feature>
<dbReference type="InterPro" id="IPR043596">
    <property type="entry name" value="CFAP53/TCHP"/>
</dbReference>
<evidence type="ECO:0000256" key="3">
    <source>
        <dbReference type="ARBA" id="ARBA00023069"/>
    </source>
</evidence>
<evidence type="ECO:0000256" key="6">
    <source>
        <dbReference type="ARBA" id="ARBA00033773"/>
    </source>
</evidence>
<protein>
    <recommendedName>
        <fullName evidence="6">Cilia- and flagella-associated protein 53</fullName>
    </recommendedName>
</protein>